<organism evidence="2">
    <name type="scientific">Harpegnathos saltator</name>
    <name type="common">Jerdon's jumping ant</name>
    <dbReference type="NCBI Taxonomy" id="610380"/>
    <lineage>
        <taxon>Eukaryota</taxon>
        <taxon>Metazoa</taxon>
        <taxon>Ecdysozoa</taxon>
        <taxon>Arthropoda</taxon>
        <taxon>Hexapoda</taxon>
        <taxon>Insecta</taxon>
        <taxon>Pterygota</taxon>
        <taxon>Neoptera</taxon>
        <taxon>Endopterygota</taxon>
        <taxon>Hymenoptera</taxon>
        <taxon>Apocrita</taxon>
        <taxon>Aculeata</taxon>
        <taxon>Formicoidea</taxon>
        <taxon>Formicidae</taxon>
        <taxon>Ponerinae</taxon>
        <taxon>Ponerini</taxon>
        <taxon>Harpegnathos</taxon>
    </lineage>
</organism>
<evidence type="ECO:0000313" key="2">
    <source>
        <dbReference type="Proteomes" id="UP000008237"/>
    </source>
</evidence>
<name>E2BA04_HARSA</name>
<protein>
    <submittedName>
        <fullName evidence="1">Uncharacterized protein</fullName>
    </submittedName>
</protein>
<dbReference type="AlphaFoldDB" id="E2BA04"/>
<keyword evidence="2" id="KW-1185">Reference proteome</keyword>
<feature type="non-terminal residue" evidence="1">
    <location>
        <position position="80"/>
    </location>
</feature>
<reference evidence="1 2" key="1">
    <citation type="journal article" date="2010" name="Science">
        <title>Genomic comparison of the ants Camponotus floridanus and Harpegnathos saltator.</title>
        <authorList>
            <person name="Bonasio R."/>
            <person name="Zhang G."/>
            <person name="Ye C."/>
            <person name="Mutti N.S."/>
            <person name="Fang X."/>
            <person name="Qin N."/>
            <person name="Donahue G."/>
            <person name="Yang P."/>
            <person name="Li Q."/>
            <person name="Li C."/>
            <person name="Zhang P."/>
            <person name="Huang Z."/>
            <person name="Berger S.L."/>
            <person name="Reinberg D."/>
            <person name="Wang J."/>
            <person name="Liebig J."/>
        </authorList>
    </citation>
    <scope>NUCLEOTIDE SEQUENCE [LARGE SCALE GENOMIC DNA]</scope>
    <source>
        <strain evidence="1 2">R22 G/1</strain>
    </source>
</reference>
<dbReference type="InParanoid" id="E2BA04"/>
<sequence length="80" mass="9080">LIDGDNKLIVDKEEQVKVWKNYITELFGDNRSEDEDIDEELESPEIIKVEVRKALSLARTGKAVGPDKVNAEILKLIDID</sequence>
<proteinExistence type="predicted"/>
<dbReference type="OMA" id="REIKHTW"/>
<dbReference type="EMBL" id="GL446631">
    <property type="protein sequence ID" value="EFN87475.1"/>
    <property type="molecule type" value="Genomic_DNA"/>
</dbReference>
<gene>
    <name evidence="1" type="ORF">EAI_05273</name>
</gene>
<dbReference type="Proteomes" id="UP000008237">
    <property type="component" value="Unassembled WGS sequence"/>
</dbReference>
<evidence type="ECO:0000313" key="1">
    <source>
        <dbReference type="EMBL" id="EFN87475.1"/>
    </source>
</evidence>
<feature type="non-terminal residue" evidence="1">
    <location>
        <position position="1"/>
    </location>
</feature>
<accession>E2BA04</accession>